<evidence type="ECO:0000313" key="13">
    <source>
        <dbReference type="EMBL" id="KAJ2933895.1"/>
    </source>
</evidence>
<dbReference type="InterPro" id="IPR008271">
    <property type="entry name" value="Ser/Thr_kinase_AS"/>
</dbReference>
<dbReference type="SMART" id="SM00220">
    <property type="entry name" value="S_TKc"/>
    <property type="match status" value="1"/>
</dbReference>
<dbReference type="Proteomes" id="UP001140091">
    <property type="component" value="Unassembled WGS sequence"/>
</dbReference>
<evidence type="ECO:0000256" key="10">
    <source>
        <dbReference type="ARBA" id="ARBA00048679"/>
    </source>
</evidence>
<evidence type="ECO:0000256" key="5">
    <source>
        <dbReference type="ARBA" id="ARBA00022741"/>
    </source>
</evidence>
<gene>
    <name evidence="13" type="ORF">H1R20_g3208</name>
</gene>
<dbReference type="InterPro" id="IPR000719">
    <property type="entry name" value="Prot_kinase_dom"/>
</dbReference>
<dbReference type="InterPro" id="IPR002225">
    <property type="entry name" value="3Beta_OHSteriod_DH/Estase"/>
</dbReference>
<dbReference type="SUPFAM" id="SSF56112">
    <property type="entry name" value="Protein kinase-like (PK-like)"/>
    <property type="match status" value="1"/>
</dbReference>
<dbReference type="Gene3D" id="1.10.510.10">
    <property type="entry name" value="Transferase(Phosphotransferase) domain 1"/>
    <property type="match status" value="1"/>
</dbReference>
<feature type="region of interest" description="Disordered" evidence="11">
    <location>
        <begin position="356"/>
        <end position="378"/>
    </location>
</feature>
<evidence type="ECO:0000256" key="6">
    <source>
        <dbReference type="ARBA" id="ARBA00022777"/>
    </source>
</evidence>
<feature type="compositionally biased region" description="Polar residues" evidence="11">
    <location>
        <begin position="312"/>
        <end position="321"/>
    </location>
</feature>
<comment type="caution">
    <text evidence="13">The sequence shown here is derived from an EMBL/GenBank/DDBJ whole genome shotgun (WGS) entry which is preliminary data.</text>
</comment>
<evidence type="ECO:0000256" key="9">
    <source>
        <dbReference type="ARBA" id="ARBA00047899"/>
    </source>
</evidence>
<dbReference type="GO" id="GO:0031032">
    <property type="term" value="P:actomyosin structure organization"/>
    <property type="evidence" value="ECO:0007669"/>
    <property type="project" value="TreeGrafter"/>
</dbReference>
<organism evidence="13 14">
    <name type="scientific">Candolleomyces eurysporus</name>
    <dbReference type="NCBI Taxonomy" id="2828524"/>
    <lineage>
        <taxon>Eukaryota</taxon>
        <taxon>Fungi</taxon>
        <taxon>Dikarya</taxon>
        <taxon>Basidiomycota</taxon>
        <taxon>Agaricomycotina</taxon>
        <taxon>Agaricomycetes</taxon>
        <taxon>Agaricomycetidae</taxon>
        <taxon>Agaricales</taxon>
        <taxon>Agaricineae</taxon>
        <taxon>Psathyrellaceae</taxon>
        <taxon>Candolleomyces</taxon>
    </lineage>
</organism>
<evidence type="ECO:0000256" key="8">
    <source>
        <dbReference type="ARBA" id="ARBA00038271"/>
    </source>
</evidence>
<accession>A0A9W8JN79</accession>
<reference evidence="13" key="1">
    <citation type="submission" date="2022-06" db="EMBL/GenBank/DDBJ databases">
        <title>Genome Sequence of Candolleomyces eurysporus.</title>
        <authorList>
            <person name="Buettner E."/>
        </authorList>
    </citation>
    <scope>NUCLEOTIDE SEQUENCE</scope>
    <source>
        <strain evidence="13">VTCC 930004</strain>
    </source>
</reference>
<evidence type="ECO:0000256" key="3">
    <source>
        <dbReference type="ARBA" id="ARBA00022553"/>
    </source>
</evidence>
<comment type="catalytic activity">
    <reaction evidence="10">
        <text>L-seryl-[protein] + ATP = O-phospho-L-seryl-[protein] + ADP + H(+)</text>
        <dbReference type="Rhea" id="RHEA:17989"/>
        <dbReference type="Rhea" id="RHEA-COMP:9863"/>
        <dbReference type="Rhea" id="RHEA-COMP:11604"/>
        <dbReference type="ChEBI" id="CHEBI:15378"/>
        <dbReference type="ChEBI" id="CHEBI:29999"/>
        <dbReference type="ChEBI" id="CHEBI:30616"/>
        <dbReference type="ChEBI" id="CHEBI:83421"/>
        <dbReference type="ChEBI" id="CHEBI:456216"/>
        <dbReference type="EC" id="2.7.11.1"/>
    </reaction>
</comment>
<feature type="compositionally biased region" description="Polar residues" evidence="11">
    <location>
        <begin position="356"/>
        <end position="371"/>
    </location>
</feature>
<dbReference type="GO" id="GO:0006694">
    <property type="term" value="P:steroid biosynthetic process"/>
    <property type="evidence" value="ECO:0007669"/>
    <property type="project" value="InterPro"/>
</dbReference>
<proteinExistence type="inferred from homology"/>
<sequence>MFIQIELVTCRLDNRVYVRKSIEKAFALRTREQCSPQTERDLLLQARLTDSPWAPQLLAAYQMPTHLNLIMDYAEGGTLWDVLESSPYDGKILESDLRWWAPQVVSAIHWCHSQGFAHRDIKPHNFVLTKDSHILLLDFGSAAPLLPPGPDGTQRLPKQYCLVPCGTCDYISPEILKAHEEALVALEMEDEDEATIARELKQDAEGYGVETDWWSLGAMLYEMIYGVAPFFANEIRHTYQRIMNHEKSLRFPAEGGVSSELRDLLKGLLTHADQRLGRRNIMEITDHPFFEGVDWMTLSTAPAPSSLHLPQFTYSAPNPQANDLAHSNGHAESRQEESFSQGFAFSALFQSSRATSPGASFLRSSGTPKLRSSTREDPNSSFIGFSWGPTIDAFQDLPETELSNINLTPAPLRTLSTHATPANNFLTPGYPHVLSTPAPNPLHYITPTRGYSHSPMHTVLRTSTIRRTAPRRTITEREAMKQLVDCVGMSARKKVLESGRKPRILTSFTMRGNDTVSDKTATRPRSKTSTGTNGTLRKELRFDPTATPIPMPDYTASEPSIPKARLAPLILEPTSPSHTSARISDVDHHFLEAKRDSDSGNDVGDYDLVVWEDEVGFCIEFDRVFGAIECNVSQAKFHWYNGPSLKKMPSFFVDGEAESRVEMGRREEERNVNEELRKAQETDKGEAEQKQKQKQKQDDHRVESKEQAEDGLWDELAQRHKKIMADIGHLEERKIAFSITLTKPSPTPESSIKAPMTTSECYLVLGGAGFLGSHIVEALVARGEKNVISYDMAVPLEGDEVNGVTYIEGDVLDEDHLYEVLQEHSITTVFHTVSPQHDSKRSVLLSINLAGTQTILNACRKTGVRTFVYTSSTGAVWSGQVVEGATEDDVKLVTKEFNTYGFTKALAEDMVIKANERDGMRTVAIRPCGMCGAREKGGMPRTAEALETNQHSYHMGNWSALNDVTYVGNVADAHLLAADKLAPNSPSRDEVSGEAFFVTDDRPQSSYVWAETAWTLMGADPDRKKVQIPGFIAWLIAAVSELVSLFTGKPPLFTLYSYRYLTTTQWYSCEKAKRMLGYKPRVSFEEGCGRMIENVCETLAFNFTAAGYVRKLVLRPNQAISQASLPQFCRTLRSALRNIASGAVVLNLTIPGFDPSPHMKRMHCPALKALYIYCPITADIMSFILGHPHIKRLGLLGEFKLPEQSKKAKVYHRRMEVKMPSLAQFTGPFEAMSIFLPSSHATEVEPVILGLNVVLPHLSRLYHLHFYAHTDDFNPQTVTEFGLSHDHQKLTAWALLQDSLCICDMPSRLIWARLKKSGHWIPLTSTATTLKWWIKSTSLLPYLQENVVYTLMKSAELREAVAAKRVDDLDMAITRKVALAVGYVINRAFDLPPSSESYESEIPGVVEGTPLHLEQLLLPVRGPTGKMIASYSELPKRKFGLMNKPSRERWDMVLMMLGLASLYPIKTTMCDLGLANVYTHVGEVPVLEDVHREAFSTLLDVVYNTNEDSEGIRISDYLRNPEDHWGHLRLLAVFDENVLPPVELS</sequence>
<keyword evidence="2" id="KW-0723">Serine/threonine-protein kinase</keyword>
<dbReference type="PANTHER" id="PTHR22988">
    <property type="entry name" value="MYOTONIC DYSTROPHY S/T KINASE-RELATED"/>
    <property type="match status" value="1"/>
</dbReference>
<keyword evidence="6" id="KW-0418">Kinase</keyword>
<feature type="compositionally biased region" description="Basic and acidic residues" evidence="11">
    <location>
        <begin position="661"/>
        <end position="708"/>
    </location>
</feature>
<keyword evidence="4" id="KW-0808">Transferase</keyword>
<evidence type="ECO:0000259" key="12">
    <source>
        <dbReference type="PROSITE" id="PS50011"/>
    </source>
</evidence>
<feature type="region of interest" description="Disordered" evidence="11">
    <location>
        <begin position="661"/>
        <end position="711"/>
    </location>
</feature>
<evidence type="ECO:0000256" key="7">
    <source>
        <dbReference type="ARBA" id="ARBA00022840"/>
    </source>
</evidence>
<dbReference type="FunFam" id="1.10.510.10:FF:000024">
    <property type="entry name" value="Probable serine/threonine-protein kinase cot-1"/>
    <property type="match status" value="1"/>
</dbReference>
<dbReference type="Gene3D" id="3.30.200.20">
    <property type="entry name" value="Phosphorylase Kinase, domain 1"/>
    <property type="match status" value="1"/>
</dbReference>
<dbReference type="PANTHER" id="PTHR22988:SF71">
    <property type="entry name" value="CITRON RHO-INTERACTING KINASE"/>
    <property type="match status" value="1"/>
</dbReference>
<dbReference type="GO" id="GO:0005856">
    <property type="term" value="C:cytoskeleton"/>
    <property type="evidence" value="ECO:0007669"/>
    <property type="project" value="TreeGrafter"/>
</dbReference>
<dbReference type="InterPro" id="IPR036291">
    <property type="entry name" value="NAD(P)-bd_dom_sf"/>
</dbReference>
<dbReference type="InterPro" id="IPR011009">
    <property type="entry name" value="Kinase-like_dom_sf"/>
</dbReference>
<dbReference type="Pfam" id="PF00069">
    <property type="entry name" value="Pkinase"/>
    <property type="match status" value="1"/>
</dbReference>
<evidence type="ECO:0000256" key="4">
    <source>
        <dbReference type="ARBA" id="ARBA00022679"/>
    </source>
</evidence>
<keyword evidence="7" id="KW-0067">ATP-binding</keyword>
<dbReference type="PROSITE" id="PS50011">
    <property type="entry name" value="PROTEIN_KINASE_DOM"/>
    <property type="match status" value="1"/>
</dbReference>
<dbReference type="GO" id="GO:0004674">
    <property type="term" value="F:protein serine/threonine kinase activity"/>
    <property type="evidence" value="ECO:0007669"/>
    <property type="project" value="UniProtKB-KW"/>
</dbReference>
<evidence type="ECO:0000256" key="11">
    <source>
        <dbReference type="SAM" id="MobiDB-lite"/>
    </source>
</evidence>
<dbReference type="SUPFAM" id="SSF51735">
    <property type="entry name" value="NAD(P)-binding Rossmann-fold domains"/>
    <property type="match status" value="1"/>
</dbReference>
<keyword evidence="3" id="KW-0597">Phosphoprotein</keyword>
<dbReference type="GO" id="GO:0005524">
    <property type="term" value="F:ATP binding"/>
    <property type="evidence" value="ECO:0007669"/>
    <property type="project" value="UniProtKB-KW"/>
</dbReference>
<dbReference type="InterPro" id="IPR050839">
    <property type="entry name" value="Rho-assoc_Ser/Thr_Kinase"/>
</dbReference>
<keyword evidence="14" id="KW-1185">Reference proteome</keyword>
<dbReference type="GO" id="GO:0016616">
    <property type="term" value="F:oxidoreductase activity, acting on the CH-OH group of donors, NAD or NADP as acceptor"/>
    <property type="evidence" value="ECO:0007669"/>
    <property type="project" value="InterPro"/>
</dbReference>
<feature type="region of interest" description="Disordered" evidence="11">
    <location>
        <begin position="514"/>
        <end position="536"/>
    </location>
</feature>
<evidence type="ECO:0000313" key="14">
    <source>
        <dbReference type="Proteomes" id="UP001140091"/>
    </source>
</evidence>
<feature type="region of interest" description="Disordered" evidence="11">
    <location>
        <begin position="309"/>
        <end position="336"/>
    </location>
</feature>
<feature type="domain" description="Protein kinase" evidence="12">
    <location>
        <begin position="1"/>
        <end position="290"/>
    </location>
</feature>
<comment type="similarity">
    <text evidence="8">Belongs to the protein kinase superfamily. STE Ser/Thr protein kinase family. COT1 subfamily.</text>
</comment>
<dbReference type="Gene3D" id="3.40.50.720">
    <property type="entry name" value="NAD(P)-binding Rossmann-like Domain"/>
    <property type="match status" value="1"/>
</dbReference>
<dbReference type="GO" id="GO:0005737">
    <property type="term" value="C:cytoplasm"/>
    <property type="evidence" value="ECO:0007669"/>
    <property type="project" value="TreeGrafter"/>
</dbReference>
<name>A0A9W8JN79_9AGAR</name>
<dbReference type="Pfam" id="PF01073">
    <property type="entry name" value="3Beta_HSD"/>
    <property type="match status" value="1"/>
</dbReference>
<dbReference type="OrthoDB" id="3359639at2759"/>
<comment type="catalytic activity">
    <reaction evidence="9">
        <text>L-threonyl-[protein] + ATP = O-phospho-L-threonyl-[protein] + ADP + H(+)</text>
        <dbReference type="Rhea" id="RHEA:46608"/>
        <dbReference type="Rhea" id="RHEA-COMP:11060"/>
        <dbReference type="Rhea" id="RHEA-COMP:11605"/>
        <dbReference type="ChEBI" id="CHEBI:15378"/>
        <dbReference type="ChEBI" id="CHEBI:30013"/>
        <dbReference type="ChEBI" id="CHEBI:30616"/>
        <dbReference type="ChEBI" id="CHEBI:61977"/>
        <dbReference type="ChEBI" id="CHEBI:456216"/>
        <dbReference type="EC" id="2.7.11.1"/>
    </reaction>
</comment>
<protein>
    <recommendedName>
        <fullName evidence="1">non-specific serine/threonine protein kinase</fullName>
        <ecNumber evidence="1">2.7.11.1</ecNumber>
    </recommendedName>
</protein>
<dbReference type="EC" id="2.7.11.1" evidence="1"/>
<evidence type="ECO:0000256" key="1">
    <source>
        <dbReference type="ARBA" id="ARBA00012513"/>
    </source>
</evidence>
<evidence type="ECO:0000256" key="2">
    <source>
        <dbReference type="ARBA" id="ARBA00022527"/>
    </source>
</evidence>
<keyword evidence="5" id="KW-0547">Nucleotide-binding</keyword>
<feature type="non-terminal residue" evidence="13">
    <location>
        <position position="1"/>
    </location>
</feature>
<dbReference type="PROSITE" id="PS00108">
    <property type="entry name" value="PROTEIN_KINASE_ST"/>
    <property type="match status" value="1"/>
</dbReference>
<dbReference type="EMBL" id="JANBPK010000731">
    <property type="protein sequence ID" value="KAJ2933895.1"/>
    <property type="molecule type" value="Genomic_DNA"/>
</dbReference>